<evidence type="ECO:0000256" key="1">
    <source>
        <dbReference type="ARBA" id="ARBA00001526"/>
    </source>
</evidence>
<dbReference type="InterPro" id="IPR000871">
    <property type="entry name" value="Beta-lactam_class-A"/>
</dbReference>
<evidence type="ECO:0000256" key="2">
    <source>
        <dbReference type="ARBA" id="ARBA00009009"/>
    </source>
</evidence>
<dbReference type="InterPro" id="IPR006311">
    <property type="entry name" value="TAT_signal"/>
</dbReference>
<evidence type="ECO:0000313" key="9">
    <source>
        <dbReference type="Proteomes" id="UP000030351"/>
    </source>
</evidence>
<dbReference type="GO" id="GO:0030655">
    <property type="term" value="P:beta-lactam antibiotic catabolic process"/>
    <property type="evidence" value="ECO:0007669"/>
    <property type="project" value="InterPro"/>
</dbReference>
<proteinExistence type="inferred from homology"/>
<evidence type="ECO:0000256" key="3">
    <source>
        <dbReference type="ARBA" id="ARBA00012865"/>
    </source>
</evidence>
<comment type="caution">
    <text evidence="8">The sequence shown here is derived from an EMBL/GenBank/DDBJ whole genome shotgun (WGS) entry which is preliminary data.</text>
</comment>
<dbReference type="NCBIfam" id="NF033103">
    <property type="entry name" value="bla_class_A"/>
    <property type="match status" value="1"/>
</dbReference>
<dbReference type="Pfam" id="PF13354">
    <property type="entry name" value="Beta-lactamase2"/>
    <property type="match status" value="1"/>
</dbReference>
<gene>
    <name evidence="8" type="ORF">NG99_16660</name>
</gene>
<dbReference type="GO" id="GO:0046677">
    <property type="term" value="P:response to antibiotic"/>
    <property type="evidence" value="ECO:0007669"/>
    <property type="project" value="UniProtKB-KW"/>
</dbReference>
<dbReference type="PANTHER" id="PTHR35333:SF3">
    <property type="entry name" value="BETA-LACTAMASE-TYPE TRANSPEPTIDASE FOLD CONTAINING PROTEIN"/>
    <property type="match status" value="1"/>
</dbReference>
<reference evidence="8 9" key="1">
    <citation type="submission" date="2014-10" db="EMBL/GenBank/DDBJ databases">
        <title>Genome sequence of Erwinia typographi M043b.</title>
        <authorList>
            <person name="Chan K.-G."/>
            <person name="Tan W.-S."/>
        </authorList>
    </citation>
    <scope>NUCLEOTIDE SEQUENCE [LARGE SCALE GENOMIC DNA]</scope>
    <source>
        <strain evidence="8 9">M043b</strain>
    </source>
</reference>
<dbReference type="GO" id="GO:0008800">
    <property type="term" value="F:beta-lactamase activity"/>
    <property type="evidence" value="ECO:0007669"/>
    <property type="project" value="UniProtKB-EC"/>
</dbReference>
<feature type="chain" id="PRO_5002005779" description="beta-lactamase" evidence="6">
    <location>
        <begin position="31"/>
        <end position="294"/>
    </location>
</feature>
<dbReference type="eggNOG" id="COG2367">
    <property type="taxonomic scope" value="Bacteria"/>
</dbReference>
<feature type="signal peptide" evidence="6">
    <location>
        <begin position="1"/>
        <end position="30"/>
    </location>
</feature>
<dbReference type="AlphaFoldDB" id="A0A0A3YXT8"/>
<dbReference type="STRING" id="371042.NG99_16660"/>
<keyword evidence="4" id="KW-0046">Antibiotic resistance</keyword>
<dbReference type="EC" id="3.5.2.6" evidence="3"/>
<dbReference type="RefSeq" id="WP_034895351.1">
    <property type="nucleotide sequence ID" value="NZ_JRUQ01000045.1"/>
</dbReference>
<dbReference type="Gene3D" id="3.40.710.10">
    <property type="entry name" value="DD-peptidase/beta-lactamase superfamily"/>
    <property type="match status" value="1"/>
</dbReference>
<sequence length="294" mass="31717">MTISLPRRRLLIASALVPLAASLSPLVAWADKPALRQQLASLEKQVNGRIGMALLDTDSGRTLSYRGQERFAMCSTFKLLAASAILHRSQQQPGLLQKRLRWQAADAVPYMPITEKHLHDGMTLAGLCAAALQYSDNLAANLLLKELGGPSAITRFTRLLGDTVTRLDRHEPELNTAIPGDPRDTTTPLNMIGNLHQLALGKGLKDREQQQLVRWLKGNTTGKKAILAGLPAGWVVGDKTGSGGYGTTNDVGVLWSPEGKTLVMAVYFTQHDKNASSRQDVLAQVASLTLAALG</sequence>
<evidence type="ECO:0000256" key="6">
    <source>
        <dbReference type="SAM" id="SignalP"/>
    </source>
</evidence>
<keyword evidence="9" id="KW-1185">Reference proteome</keyword>
<dbReference type="EMBL" id="JRUQ01000045">
    <property type="protein sequence ID" value="KGT91647.1"/>
    <property type="molecule type" value="Genomic_DNA"/>
</dbReference>
<dbReference type="InterPro" id="IPR012338">
    <property type="entry name" value="Beta-lactam/transpept-like"/>
</dbReference>
<protein>
    <recommendedName>
        <fullName evidence="3">beta-lactamase</fullName>
        <ecNumber evidence="3">3.5.2.6</ecNumber>
    </recommendedName>
    <alternativeName>
        <fullName evidence="5">Penicillinase</fullName>
    </alternativeName>
</protein>
<dbReference type="PRINTS" id="PR00118">
    <property type="entry name" value="BLACTAMASEA"/>
</dbReference>
<evidence type="ECO:0000259" key="7">
    <source>
        <dbReference type="Pfam" id="PF13354"/>
    </source>
</evidence>
<feature type="domain" description="Beta-lactamase class A catalytic" evidence="7">
    <location>
        <begin position="52"/>
        <end position="267"/>
    </location>
</feature>
<evidence type="ECO:0000256" key="5">
    <source>
        <dbReference type="ARBA" id="ARBA00030171"/>
    </source>
</evidence>
<evidence type="ECO:0000256" key="4">
    <source>
        <dbReference type="ARBA" id="ARBA00023251"/>
    </source>
</evidence>
<dbReference type="PANTHER" id="PTHR35333">
    <property type="entry name" value="BETA-LACTAMASE"/>
    <property type="match status" value="1"/>
</dbReference>
<name>A0A0A3YXT8_9GAMM</name>
<organism evidence="8 9">
    <name type="scientific">Erwinia typographi</name>
    <dbReference type="NCBI Taxonomy" id="371042"/>
    <lineage>
        <taxon>Bacteria</taxon>
        <taxon>Pseudomonadati</taxon>
        <taxon>Pseudomonadota</taxon>
        <taxon>Gammaproteobacteria</taxon>
        <taxon>Enterobacterales</taxon>
        <taxon>Erwiniaceae</taxon>
        <taxon>Erwinia</taxon>
    </lineage>
</organism>
<dbReference type="InterPro" id="IPR045155">
    <property type="entry name" value="Beta-lactam_cat"/>
</dbReference>
<dbReference type="OrthoDB" id="9784149at2"/>
<comment type="catalytic activity">
    <reaction evidence="1">
        <text>a beta-lactam + H2O = a substituted beta-amino acid</text>
        <dbReference type="Rhea" id="RHEA:20401"/>
        <dbReference type="ChEBI" id="CHEBI:15377"/>
        <dbReference type="ChEBI" id="CHEBI:35627"/>
        <dbReference type="ChEBI" id="CHEBI:140347"/>
        <dbReference type="EC" id="3.5.2.6"/>
    </reaction>
</comment>
<dbReference type="PROSITE" id="PS51318">
    <property type="entry name" value="TAT"/>
    <property type="match status" value="1"/>
</dbReference>
<dbReference type="SUPFAM" id="SSF56601">
    <property type="entry name" value="beta-lactamase/transpeptidase-like"/>
    <property type="match status" value="1"/>
</dbReference>
<dbReference type="Proteomes" id="UP000030351">
    <property type="component" value="Unassembled WGS sequence"/>
</dbReference>
<evidence type="ECO:0000313" key="8">
    <source>
        <dbReference type="EMBL" id="KGT91647.1"/>
    </source>
</evidence>
<accession>A0A0A3YXT8</accession>
<comment type="similarity">
    <text evidence="2">Belongs to the class-A beta-lactamase family.</text>
</comment>
<keyword evidence="6" id="KW-0732">Signal</keyword>